<feature type="compositionally biased region" description="Basic and acidic residues" evidence="1">
    <location>
        <begin position="174"/>
        <end position="186"/>
    </location>
</feature>
<evidence type="ECO:0000313" key="8">
    <source>
        <dbReference type="Proteomes" id="UP000437068"/>
    </source>
</evidence>
<evidence type="ECO:0000256" key="1">
    <source>
        <dbReference type="SAM" id="MobiDB-lite"/>
    </source>
</evidence>
<dbReference type="Proteomes" id="UP000476176">
    <property type="component" value="Unassembled WGS sequence"/>
</dbReference>
<keyword evidence="7" id="KW-1185">Reference proteome</keyword>
<dbReference type="OrthoDB" id="10587253at2759"/>
<dbReference type="Proteomes" id="UP000441208">
    <property type="component" value="Unassembled WGS sequence"/>
</dbReference>
<name>A0A6A3RFA7_9STRA</name>
<proteinExistence type="predicted"/>
<gene>
    <name evidence="6" type="ORF">PF001_g10145</name>
    <name evidence="5" type="ORF">PF004_g14194</name>
    <name evidence="4" type="ORF">PF005_g17086</name>
    <name evidence="2" type="ORF">PF007_g17278</name>
    <name evidence="3" type="ORF">PF010_g8400</name>
</gene>
<dbReference type="Proteomes" id="UP000488956">
    <property type="component" value="Unassembled WGS sequence"/>
</dbReference>
<organism evidence="2 9">
    <name type="scientific">Phytophthora fragariae</name>
    <dbReference type="NCBI Taxonomy" id="53985"/>
    <lineage>
        <taxon>Eukaryota</taxon>
        <taxon>Sar</taxon>
        <taxon>Stramenopiles</taxon>
        <taxon>Oomycota</taxon>
        <taxon>Peronosporomycetes</taxon>
        <taxon>Peronosporales</taxon>
        <taxon>Peronosporaceae</taxon>
        <taxon>Phytophthora</taxon>
    </lineage>
</organism>
<evidence type="ECO:0000313" key="9">
    <source>
        <dbReference type="Proteomes" id="UP000441208"/>
    </source>
</evidence>
<dbReference type="EMBL" id="QXGC01000896">
    <property type="protein sequence ID" value="KAE9217289.1"/>
    <property type="molecule type" value="Genomic_DNA"/>
</dbReference>
<protein>
    <submittedName>
        <fullName evidence="2">Uncharacterized protein</fullName>
    </submittedName>
</protein>
<evidence type="ECO:0000313" key="10">
    <source>
        <dbReference type="Proteomes" id="UP000476176"/>
    </source>
</evidence>
<dbReference type="Proteomes" id="UP000437068">
    <property type="component" value="Unassembled WGS sequence"/>
</dbReference>
<sequence length="186" mass="21618">MQNDDESLTRLLPPSLRELQSVDGKLRCTELGVTRRRAAWRSRILYEACVVRHHAVRNVREKDRARLAAIRRCPQPTHNVFRMRCHCADAVTNTATHPWGSTSVIVQQDCFHNMPNITPTVNKRRWTVAGKQSSAIPSRTLRSRSISRCVKMLERENQRLRHRVLQSQPPQPGRDWDAGEPQRRWS</sequence>
<comment type="caution">
    <text evidence="2">The sequence shown here is derived from an EMBL/GenBank/DDBJ whole genome shotgun (WGS) entry which is preliminary data.</text>
</comment>
<feature type="region of interest" description="Disordered" evidence="1">
    <location>
        <begin position="163"/>
        <end position="186"/>
    </location>
</feature>
<dbReference type="EMBL" id="QXGE01000505">
    <property type="protein sequence ID" value="KAE9310527.1"/>
    <property type="molecule type" value="Genomic_DNA"/>
</dbReference>
<evidence type="ECO:0000313" key="6">
    <source>
        <dbReference type="EMBL" id="KAE9310527.1"/>
    </source>
</evidence>
<evidence type="ECO:0000313" key="2">
    <source>
        <dbReference type="EMBL" id="KAE9095706.1"/>
    </source>
</evidence>
<dbReference type="EMBL" id="QXFX01000380">
    <property type="protein sequence ID" value="KAE9117964.1"/>
    <property type="molecule type" value="Genomic_DNA"/>
</dbReference>
<evidence type="ECO:0000313" key="4">
    <source>
        <dbReference type="EMBL" id="KAE9195915.1"/>
    </source>
</evidence>
<reference evidence="7 8" key="1">
    <citation type="submission" date="2018-08" db="EMBL/GenBank/DDBJ databases">
        <title>Genomic investigation of the strawberry pathogen Phytophthora fragariae indicates pathogenicity is determined by transcriptional variation in three key races.</title>
        <authorList>
            <person name="Adams T.M."/>
            <person name="Armitage A.D."/>
            <person name="Sobczyk M.K."/>
            <person name="Bates H.J."/>
            <person name="Dunwell J.M."/>
            <person name="Nellist C.F."/>
            <person name="Harrison R.J."/>
        </authorList>
    </citation>
    <scope>NUCLEOTIDE SEQUENCE [LARGE SCALE GENOMIC DNA]</scope>
    <source>
        <strain evidence="6 8">A4</strain>
        <strain evidence="5 10">BC-23</strain>
        <strain evidence="4 7">NOV-27</strain>
        <strain evidence="2 9">NOV-71</strain>
        <strain evidence="3 11">ONT-3</strain>
    </source>
</reference>
<evidence type="ECO:0000313" key="11">
    <source>
        <dbReference type="Proteomes" id="UP000488956"/>
    </source>
</evidence>
<evidence type="ECO:0000313" key="5">
    <source>
        <dbReference type="EMBL" id="KAE9217289.1"/>
    </source>
</evidence>
<dbReference type="EMBL" id="QXFZ01001160">
    <property type="protein sequence ID" value="KAE9095706.1"/>
    <property type="molecule type" value="Genomic_DNA"/>
</dbReference>
<dbReference type="AlphaFoldDB" id="A0A6A3RFA7"/>
<dbReference type="Proteomes" id="UP000433483">
    <property type="component" value="Unassembled WGS sequence"/>
</dbReference>
<accession>A0A6A3RFA7</accession>
<dbReference type="EMBL" id="QXGB01001158">
    <property type="protein sequence ID" value="KAE9195915.1"/>
    <property type="molecule type" value="Genomic_DNA"/>
</dbReference>
<evidence type="ECO:0000313" key="3">
    <source>
        <dbReference type="EMBL" id="KAE9117964.1"/>
    </source>
</evidence>
<evidence type="ECO:0000313" key="7">
    <source>
        <dbReference type="Proteomes" id="UP000433483"/>
    </source>
</evidence>